<dbReference type="Proteomes" id="UP000184387">
    <property type="component" value="Unassembled WGS sequence"/>
</dbReference>
<evidence type="ECO:0000313" key="2">
    <source>
        <dbReference type="Proteomes" id="UP000184387"/>
    </source>
</evidence>
<accession>A0A1M6MNE1</accession>
<gene>
    <name evidence="1" type="ORF">SAMN02745194_03543</name>
</gene>
<dbReference type="EMBL" id="FQZF01000022">
    <property type="protein sequence ID" value="SHJ84972.1"/>
    <property type="molecule type" value="Genomic_DNA"/>
</dbReference>
<sequence>MIPVTHPAHEGPPPLGALLFRPGPGLAPEAHRVARALMEDAARNRGGRVSPEEGGTWRLVAAPPALDMARRTLSAVLHGRDAALVTEALASPAPEKPENSGPEALLRALPVESLLERRAILGFGPGGMPRPAGWRVLPSRKAIASALGKAWEGEPWQAHGWAVVARRAAERAAPEDAPLHLDLLPEALATTAPNLLPVLPPRALARPPAMPFAVDGPGLAALEMIDPANLPGLALHLAHDPALEALPADFWRALGPARVVLEGVADRAALEWGLAQGFARFTGPQADRLLAALRQRPR</sequence>
<evidence type="ECO:0000313" key="1">
    <source>
        <dbReference type="EMBL" id="SHJ84972.1"/>
    </source>
</evidence>
<keyword evidence="2" id="KW-1185">Reference proteome</keyword>
<dbReference type="OrthoDB" id="7264138at2"/>
<dbReference type="RefSeq" id="WP_073137137.1">
    <property type="nucleotide sequence ID" value="NZ_FQZF01000022.1"/>
</dbReference>
<protein>
    <submittedName>
        <fullName evidence="1">Uncharacterized protein</fullName>
    </submittedName>
</protein>
<dbReference type="STRING" id="198092.SAMN02745194_03543"/>
<reference evidence="1 2" key="1">
    <citation type="submission" date="2016-11" db="EMBL/GenBank/DDBJ databases">
        <authorList>
            <person name="Jaros S."/>
            <person name="Januszkiewicz K."/>
            <person name="Wedrychowicz H."/>
        </authorList>
    </citation>
    <scope>NUCLEOTIDE SEQUENCE [LARGE SCALE GENOMIC DNA]</scope>
    <source>
        <strain evidence="1 2">DSM 14916</strain>
    </source>
</reference>
<name>A0A1M6MNE1_9PROT</name>
<proteinExistence type="predicted"/>
<organism evidence="1 2">
    <name type="scientific">Muricoccus roseus</name>
    <dbReference type="NCBI Taxonomy" id="198092"/>
    <lineage>
        <taxon>Bacteria</taxon>
        <taxon>Pseudomonadati</taxon>
        <taxon>Pseudomonadota</taxon>
        <taxon>Alphaproteobacteria</taxon>
        <taxon>Acetobacterales</taxon>
        <taxon>Roseomonadaceae</taxon>
        <taxon>Muricoccus</taxon>
    </lineage>
</organism>
<dbReference type="AlphaFoldDB" id="A0A1M6MNE1"/>